<keyword evidence="2" id="KW-1133">Transmembrane helix</keyword>
<name>D8TRV2_VOLCA</name>
<evidence type="ECO:0000313" key="4">
    <source>
        <dbReference type="Proteomes" id="UP000001058"/>
    </source>
</evidence>
<feature type="region of interest" description="Disordered" evidence="1">
    <location>
        <begin position="176"/>
        <end position="215"/>
    </location>
</feature>
<accession>D8TRV2</accession>
<feature type="region of interest" description="Disordered" evidence="1">
    <location>
        <begin position="1"/>
        <end position="30"/>
    </location>
</feature>
<evidence type="ECO:0000256" key="1">
    <source>
        <dbReference type="SAM" id="MobiDB-lite"/>
    </source>
</evidence>
<evidence type="ECO:0000313" key="3">
    <source>
        <dbReference type="EMBL" id="EFJ49833.1"/>
    </source>
</evidence>
<feature type="compositionally biased region" description="Low complexity" evidence="1">
    <location>
        <begin position="204"/>
        <end position="215"/>
    </location>
</feature>
<feature type="transmembrane region" description="Helical" evidence="2">
    <location>
        <begin position="262"/>
        <end position="280"/>
    </location>
</feature>
<dbReference type="RefSeq" id="XP_002949340.1">
    <property type="nucleotide sequence ID" value="XM_002949294.1"/>
</dbReference>
<dbReference type="GeneID" id="9623922"/>
<organism evidence="4">
    <name type="scientific">Volvox carteri f. nagariensis</name>
    <dbReference type="NCBI Taxonomy" id="3068"/>
    <lineage>
        <taxon>Eukaryota</taxon>
        <taxon>Viridiplantae</taxon>
        <taxon>Chlorophyta</taxon>
        <taxon>core chlorophytes</taxon>
        <taxon>Chlorophyceae</taxon>
        <taxon>CS clade</taxon>
        <taxon>Chlamydomonadales</taxon>
        <taxon>Volvocaceae</taxon>
        <taxon>Volvox</taxon>
    </lineage>
</organism>
<sequence>MAGSATETRKGRRAAATDTEDSIDAEFGGDYSEGSLELFRQLGRKGAQFGQVEPWEEQEVRPPAQEECDAAVEELASLDRALEQVKHYRPDAKELAWIDYKRALVEEASEGEITWLKLKAYHHGLDVLRTPRTLDGNAAAAAASSTSSCQGAGCSPFPCDVASSREAVLKAVQSLLPSSSSSEEDDGAAAASHTPGVSARLTSHGHASSSSNSSATVLGYGPTSVAATTAPATAVTIYNPEYLEELRLTKQLAQQRQQRSNAFIMGLTAAVGISLVRWFLHRGRRVGGRDRGSATGTAAGAAARRPTAAAAVAQPAPQ</sequence>
<dbReference type="Proteomes" id="UP000001058">
    <property type="component" value="Unassembled WGS sequence"/>
</dbReference>
<feature type="compositionally biased region" description="Low complexity" evidence="1">
    <location>
        <begin position="293"/>
        <end position="318"/>
    </location>
</feature>
<feature type="region of interest" description="Disordered" evidence="1">
    <location>
        <begin position="286"/>
        <end position="318"/>
    </location>
</feature>
<gene>
    <name evidence="3" type="ORF">VOLCADRAFT_89701</name>
</gene>
<evidence type="ECO:0000256" key="2">
    <source>
        <dbReference type="SAM" id="Phobius"/>
    </source>
</evidence>
<dbReference type="AlphaFoldDB" id="D8TRV2"/>
<reference evidence="3 4" key="1">
    <citation type="journal article" date="2010" name="Science">
        <title>Genomic analysis of organismal complexity in the multicellular green alga Volvox carteri.</title>
        <authorList>
            <person name="Prochnik S.E."/>
            <person name="Umen J."/>
            <person name="Nedelcu A.M."/>
            <person name="Hallmann A."/>
            <person name="Miller S.M."/>
            <person name="Nishii I."/>
            <person name="Ferris P."/>
            <person name="Kuo A."/>
            <person name="Mitros T."/>
            <person name="Fritz-Laylin L.K."/>
            <person name="Hellsten U."/>
            <person name="Chapman J."/>
            <person name="Simakov O."/>
            <person name="Rensing S.A."/>
            <person name="Terry A."/>
            <person name="Pangilinan J."/>
            <person name="Kapitonov V."/>
            <person name="Jurka J."/>
            <person name="Salamov A."/>
            <person name="Shapiro H."/>
            <person name="Schmutz J."/>
            <person name="Grimwood J."/>
            <person name="Lindquist E."/>
            <person name="Lucas S."/>
            <person name="Grigoriev I.V."/>
            <person name="Schmitt R."/>
            <person name="Kirk D."/>
            <person name="Rokhsar D.S."/>
        </authorList>
    </citation>
    <scope>NUCLEOTIDE SEQUENCE [LARGE SCALE GENOMIC DNA]</scope>
    <source>
        <strain evidence="4">f. Nagariensis / Eve</strain>
    </source>
</reference>
<dbReference type="EMBL" id="GL378334">
    <property type="protein sequence ID" value="EFJ49833.1"/>
    <property type="molecule type" value="Genomic_DNA"/>
</dbReference>
<keyword evidence="2" id="KW-0812">Transmembrane</keyword>
<proteinExistence type="predicted"/>
<protein>
    <submittedName>
        <fullName evidence="3">Uncharacterized protein</fullName>
    </submittedName>
</protein>
<keyword evidence="4" id="KW-1185">Reference proteome</keyword>
<dbReference type="KEGG" id="vcn:VOLCADRAFT_89701"/>
<keyword evidence="2" id="KW-0472">Membrane</keyword>
<dbReference type="InParanoid" id="D8TRV2"/>
<dbReference type="OrthoDB" id="550981at2759"/>